<feature type="region of interest" description="Disordered" evidence="1">
    <location>
        <begin position="581"/>
        <end position="633"/>
    </location>
</feature>
<proteinExistence type="predicted"/>
<reference evidence="2 3" key="1">
    <citation type="submission" date="2024-05" db="EMBL/GenBank/DDBJ databases">
        <authorList>
            <person name="Wallberg A."/>
        </authorList>
    </citation>
    <scope>NUCLEOTIDE SEQUENCE [LARGE SCALE GENOMIC DNA]</scope>
</reference>
<dbReference type="Proteomes" id="UP001497623">
    <property type="component" value="Unassembled WGS sequence"/>
</dbReference>
<evidence type="ECO:0000313" key="3">
    <source>
        <dbReference type="Proteomes" id="UP001497623"/>
    </source>
</evidence>
<dbReference type="EMBL" id="CAXKWB010019914">
    <property type="protein sequence ID" value="CAL4122328.1"/>
    <property type="molecule type" value="Genomic_DNA"/>
</dbReference>
<feature type="non-terminal residue" evidence="2">
    <location>
        <position position="825"/>
    </location>
</feature>
<feature type="compositionally biased region" description="Low complexity" evidence="1">
    <location>
        <begin position="597"/>
        <end position="607"/>
    </location>
</feature>
<accession>A0AAV2RG16</accession>
<keyword evidence="3" id="KW-1185">Reference proteome</keyword>
<evidence type="ECO:0000313" key="2">
    <source>
        <dbReference type="EMBL" id="CAL4122328.1"/>
    </source>
</evidence>
<protein>
    <recommendedName>
        <fullName evidence="4">ETS domain-containing protein</fullName>
    </recommendedName>
</protein>
<evidence type="ECO:0008006" key="4">
    <source>
        <dbReference type="Google" id="ProtNLM"/>
    </source>
</evidence>
<gene>
    <name evidence="2" type="ORF">MNOR_LOCUS23050</name>
</gene>
<feature type="compositionally biased region" description="Basic and acidic residues" evidence="1">
    <location>
        <begin position="608"/>
        <end position="619"/>
    </location>
</feature>
<sequence length="825" mass="93970">MEWLQATVFDIESHRRCCLDSLLLHKDVTTSYLQPSTFSEKTATLAGICVGVSHDRCRRGELAPSSNDRCCGGLAPSSRPPHLASSPDYQSQLTPATVGPPAFGATDQAPADKQQLHHHQQQQQHSNEMDEEAMAYLLGERTDDNIMVGIDRNFFSVGDMDLMVTDEDQTPVKYSDPLQRQSKDGMDTKCVFSDITMNDNENMDVHSPLTDVIDPNALTILKNYILPSDENLNVLCKNTELFNPTGTFSTFNNLNSDHNRCAEFVDPYTSSIFHNNNNLISNKYYQHISQCNERQCLRNVSCKHNIDSQCRVLEPKESNNSNISIPNLSTHAIKEPNIDIIKEDSQSLSDCQQSTKMPIYNHSNEYYRLSSNSANRYNIKSTGDPLVSGNQYINNSKVCSNQSEILSQTNHIQDSASKIKCKNSNDIKYYRSYENRIVTSNGNYDIPIQQHSSVSSNKKDSNNYQFTESDIENSNANNNFDISVTFSDPITSESVHVKVPFSYTKNTDKQDLKIPSVNTVTLSNRTENTMQNSQKDRTVVKRLVNNVLCDLKHEIPNLVNNKVINSLPNIYDQSKIKSNQFSFEKKKRKRNLKEPSKSSISSRTSPKNKNENEVDKCNSDVDDPLMNENNTNVDDQLNRLFNSIDEANKTGSIKTISADADFNNFAINNFGKRGQRRDREAIEELRSLQPRPKKHRPLSRKIELPRLNDEMVGVTLNQDKLDNDCFREFFTVEWRVVNGENHKTTGFLVGVDTVWETYKSFQADFNARHESKNDLSKQCFGKLVRKIGIQKIKRNGSKEQYYYYAPIEDIPGSKYAHEVMEKERK</sequence>
<dbReference type="AlphaFoldDB" id="A0AAV2RG16"/>
<feature type="region of interest" description="Disordered" evidence="1">
    <location>
        <begin position="444"/>
        <end position="464"/>
    </location>
</feature>
<feature type="region of interest" description="Disordered" evidence="1">
    <location>
        <begin position="63"/>
        <end position="129"/>
    </location>
</feature>
<organism evidence="2 3">
    <name type="scientific">Meganyctiphanes norvegica</name>
    <name type="common">Northern krill</name>
    <name type="synonym">Thysanopoda norvegica</name>
    <dbReference type="NCBI Taxonomy" id="48144"/>
    <lineage>
        <taxon>Eukaryota</taxon>
        <taxon>Metazoa</taxon>
        <taxon>Ecdysozoa</taxon>
        <taxon>Arthropoda</taxon>
        <taxon>Crustacea</taxon>
        <taxon>Multicrustacea</taxon>
        <taxon>Malacostraca</taxon>
        <taxon>Eumalacostraca</taxon>
        <taxon>Eucarida</taxon>
        <taxon>Euphausiacea</taxon>
        <taxon>Euphausiidae</taxon>
        <taxon>Meganyctiphanes</taxon>
    </lineage>
</organism>
<evidence type="ECO:0000256" key="1">
    <source>
        <dbReference type="SAM" id="MobiDB-lite"/>
    </source>
</evidence>
<comment type="caution">
    <text evidence="2">The sequence shown here is derived from an EMBL/GenBank/DDBJ whole genome shotgun (WGS) entry which is preliminary data.</text>
</comment>
<name>A0AAV2RG16_MEGNR</name>